<dbReference type="EMBL" id="VDMD01000081">
    <property type="protein sequence ID" value="TRM56063.1"/>
    <property type="molecule type" value="Genomic_DNA"/>
</dbReference>
<accession>A0A550BU72</accession>
<dbReference type="Proteomes" id="UP000320762">
    <property type="component" value="Unassembled WGS sequence"/>
</dbReference>
<sequence length="152" mass="16329">MRVGTQRLEGKLILGEGERAGHGILRVVELKQHAGYMGHGGGLVDVLGLDELRLLVHRRPQPVFFVRVALVELRRLLVAAGLRVADGIDEPKVIAWDGLLQRRLRLQRLLEMFLELGAVAAGNDGVLVGSSPLANGRLVEGGVDARAGHGEG</sequence>
<dbReference type="AlphaFoldDB" id="A0A550BU72"/>
<name>A0A550BU72_9AGAR</name>
<evidence type="ECO:0000313" key="2">
    <source>
        <dbReference type="Proteomes" id="UP000320762"/>
    </source>
</evidence>
<organism evidence="1 2">
    <name type="scientific">Schizophyllum amplum</name>
    <dbReference type="NCBI Taxonomy" id="97359"/>
    <lineage>
        <taxon>Eukaryota</taxon>
        <taxon>Fungi</taxon>
        <taxon>Dikarya</taxon>
        <taxon>Basidiomycota</taxon>
        <taxon>Agaricomycotina</taxon>
        <taxon>Agaricomycetes</taxon>
        <taxon>Agaricomycetidae</taxon>
        <taxon>Agaricales</taxon>
        <taxon>Schizophyllaceae</taxon>
        <taxon>Schizophyllum</taxon>
    </lineage>
</organism>
<proteinExistence type="predicted"/>
<keyword evidence="2" id="KW-1185">Reference proteome</keyword>
<evidence type="ECO:0000313" key="1">
    <source>
        <dbReference type="EMBL" id="TRM56063.1"/>
    </source>
</evidence>
<comment type="caution">
    <text evidence="1">The sequence shown here is derived from an EMBL/GenBank/DDBJ whole genome shotgun (WGS) entry which is preliminary data.</text>
</comment>
<reference evidence="1 2" key="1">
    <citation type="journal article" date="2019" name="New Phytol.">
        <title>Comparative genomics reveals unique wood-decay strategies and fruiting body development in the Schizophyllaceae.</title>
        <authorList>
            <person name="Almasi E."/>
            <person name="Sahu N."/>
            <person name="Krizsan K."/>
            <person name="Balint B."/>
            <person name="Kovacs G.M."/>
            <person name="Kiss B."/>
            <person name="Cseklye J."/>
            <person name="Drula E."/>
            <person name="Henrissat B."/>
            <person name="Nagy I."/>
            <person name="Chovatia M."/>
            <person name="Adam C."/>
            <person name="LaButti K."/>
            <person name="Lipzen A."/>
            <person name="Riley R."/>
            <person name="Grigoriev I.V."/>
            <person name="Nagy L.G."/>
        </authorList>
    </citation>
    <scope>NUCLEOTIDE SEQUENCE [LARGE SCALE GENOMIC DNA]</scope>
    <source>
        <strain evidence="1 2">NL-1724</strain>
    </source>
</reference>
<gene>
    <name evidence="1" type="ORF">BD626DRAFT_520964</name>
</gene>
<protein>
    <submittedName>
        <fullName evidence="1">Uncharacterized protein</fullName>
    </submittedName>
</protein>